<feature type="domain" description="Methyltransferase type 11" evidence="1">
    <location>
        <begin position="55"/>
        <end position="145"/>
    </location>
</feature>
<dbReference type="InterPro" id="IPR013216">
    <property type="entry name" value="Methyltransf_11"/>
</dbReference>
<dbReference type="Pfam" id="PF08241">
    <property type="entry name" value="Methyltransf_11"/>
    <property type="match status" value="1"/>
</dbReference>
<evidence type="ECO:0000313" key="2">
    <source>
        <dbReference type="EMBL" id="MFD1834043.1"/>
    </source>
</evidence>
<comment type="caution">
    <text evidence="2">The sequence shown here is derived from an EMBL/GenBank/DDBJ whole genome shotgun (WGS) entry which is preliminary data.</text>
</comment>
<organism evidence="2 3">
    <name type="scientific">Brachybacterium rhamnosum</name>
    <dbReference type="NCBI Taxonomy" id="173361"/>
    <lineage>
        <taxon>Bacteria</taxon>
        <taxon>Bacillati</taxon>
        <taxon>Actinomycetota</taxon>
        <taxon>Actinomycetes</taxon>
        <taxon>Micrococcales</taxon>
        <taxon>Dermabacteraceae</taxon>
        <taxon>Brachybacterium</taxon>
    </lineage>
</organism>
<evidence type="ECO:0000259" key="1">
    <source>
        <dbReference type="Pfam" id="PF08241"/>
    </source>
</evidence>
<dbReference type="Gene3D" id="3.40.50.150">
    <property type="entry name" value="Vaccinia Virus protein VP39"/>
    <property type="match status" value="1"/>
</dbReference>
<dbReference type="EMBL" id="JBHUFL010000002">
    <property type="protein sequence ID" value="MFD1834043.1"/>
    <property type="molecule type" value="Genomic_DNA"/>
</dbReference>
<dbReference type="EC" id="2.1.1.-" evidence="2"/>
<dbReference type="GO" id="GO:0008168">
    <property type="term" value="F:methyltransferase activity"/>
    <property type="evidence" value="ECO:0007669"/>
    <property type="project" value="UniProtKB-KW"/>
</dbReference>
<name>A0ABW4PTH4_9MICO</name>
<dbReference type="Proteomes" id="UP001597280">
    <property type="component" value="Unassembled WGS sequence"/>
</dbReference>
<dbReference type="PANTHER" id="PTHR43861:SF1">
    <property type="entry name" value="TRANS-ACONITATE 2-METHYLTRANSFERASE"/>
    <property type="match status" value="1"/>
</dbReference>
<gene>
    <name evidence="2" type="ORF">ACFSDA_03045</name>
</gene>
<dbReference type="CDD" id="cd02440">
    <property type="entry name" value="AdoMet_MTases"/>
    <property type="match status" value="1"/>
</dbReference>
<evidence type="ECO:0000313" key="3">
    <source>
        <dbReference type="Proteomes" id="UP001597280"/>
    </source>
</evidence>
<proteinExistence type="predicted"/>
<dbReference type="GO" id="GO:0032259">
    <property type="term" value="P:methylation"/>
    <property type="evidence" value="ECO:0007669"/>
    <property type="project" value="UniProtKB-KW"/>
</dbReference>
<keyword evidence="2" id="KW-0808">Transferase</keyword>
<reference evidence="3" key="1">
    <citation type="journal article" date="2019" name="Int. J. Syst. Evol. Microbiol.">
        <title>The Global Catalogue of Microorganisms (GCM) 10K type strain sequencing project: providing services to taxonomists for standard genome sequencing and annotation.</title>
        <authorList>
            <consortium name="The Broad Institute Genomics Platform"/>
            <consortium name="The Broad Institute Genome Sequencing Center for Infectious Disease"/>
            <person name="Wu L."/>
            <person name="Ma J."/>
        </authorList>
    </citation>
    <scope>NUCLEOTIDE SEQUENCE [LARGE SCALE GENOMIC DNA]</scope>
    <source>
        <strain evidence="3">JCM 11650</strain>
    </source>
</reference>
<dbReference type="InterPro" id="IPR029063">
    <property type="entry name" value="SAM-dependent_MTases_sf"/>
</dbReference>
<sequence length="238" mass="25169">MSIQDPITAYWSRWAGEYDAQQTARARAEGAEEVWRTVWAEGLRAEPGGAPLEVLDVGTGSGNAAITIAGLGHRVIGIDLAPGMLEAARAKGSPVRFLPGDAVDPPLPAGSLDAIVSRYVLWTLRDAPAALAAWHRLLRPGGIVVAVDSAWFPDGADVGDGLEGARREDFRSAYAGGALPELALAPGDPEQVMAAFRAAGFTEVMADPLPAVLELDRRNGVSPGHRPQMQMRYRAVKG</sequence>
<accession>A0ABW4PTH4</accession>
<protein>
    <submittedName>
        <fullName evidence="2">Class I SAM-dependent methyltransferase</fullName>
        <ecNumber evidence="2">2.1.1.-</ecNumber>
    </submittedName>
</protein>
<dbReference type="SUPFAM" id="SSF53335">
    <property type="entry name" value="S-adenosyl-L-methionine-dependent methyltransferases"/>
    <property type="match status" value="1"/>
</dbReference>
<dbReference type="RefSeq" id="WP_343903486.1">
    <property type="nucleotide sequence ID" value="NZ_BAAAIS010000002.1"/>
</dbReference>
<keyword evidence="2" id="KW-0489">Methyltransferase</keyword>
<dbReference type="PANTHER" id="PTHR43861">
    <property type="entry name" value="TRANS-ACONITATE 2-METHYLTRANSFERASE-RELATED"/>
    <property type="match status" value="1"/>
</dbReference>
<keyword evidence="3" id="KW-1185">Reference proteome</keyword>